<keyword evidence="8" id="KW-0548">Nucleotidyltransferase</keyword>
<dbReference type="GO" id="GO:0003964">
    <property type="term" value="F:RNA-directed DNA polymerase activity"/>
    <property type="evidence" value="ECO:0007669"/>
    <property type="project" value="UniProtKB-KW"/>
</dbReference>
<reference evidence="8" key="2">
    <citation type="submission" date="2019-01" db="EMBL/GenBank/DDBJ databases">
        <authorList>
            <consortium name="NCBI Pathogen Detection Project"/>
        </authorList>
    </citation>
    <scope>NUCLEOTIDE SEQUENCE</scope>
    <source>
        <strain evidence="8">Salmonella enterica subsp. enterica</strain>
    </source>
</reference>
<protein>
    <submittedName>
        <fullName evidence="8">Reverse transcriptase</fullName>
    </submittedName>
</protein>
<keyword evidence="8" id="KW-0808">Transferase</keyword>
<dbReference type="InterPro" id="IPR000477">
    <property type="entry name" value="RT_dom"/>
</dbReference>
<proteinExistence type="predicted"/>
<comment type="caution">
    <text evidence="8">The sequence shown here is derived from an EMBL/GenBank/DDBJ whole genome shotgun (WGS) entry which is preliminary data.</text>
</comment>
<evidence type="ECO:0000259" key="1">
    <source>
        <dbReference type="PROSITE" id="PS50878"/>
    </source>
</evidence>
<dbReference type="EMBL" id="DAAOCB010000033">
    <property type="protein sequence ID" value="HAD2405256.1"/>
    <property type="molecule type" value="Genomic_DNA"/>
</dbReference>
<dbReference type="Gene3D" id="3.30.70.270">
    <property type="match status" value="1"/>
</dbReference>
<evidence type="ECO:0000313" key="10">
    <source>
        <dbReference type="EMBL" id="HAD2889389.1"/>
    </source>
</evidence>
<dbReference type="EMBL" id="DAAOBH010000035">
    <property type="protein sequence ID" value="HAD2310724.1"/>
    <property type="molecule type" value="Genomic_DNA"/>
</dbReference>
<keyword evidence="8" id="KW-0695">RNA-directed DNA polymerase</keyword>
<evidence type="ECO:0000313" key="9">
    <source>
        <dbReference type="EMBL" id="HAD2523949.1"/>
    </source>
</evidence>
<reference evidence="8" key="1">
    <citation type="journal article" date="2018" name="Genome Biol.">
        <title>SKESA: strategic k-mer extension for scrupulous assemblies.</title>
        <authorList>
            <person name="Souvorov A."/>
            <person name="Agarwala R."/>
            <person name="Lipman D.J."/>
        </authorList>
    </citation>
    <scope>NUCLEOTIDE SEQUENCE</scope>
    <source>
        <strain evidence="8">Salmonella enterica subsp. enterica</strain>
    </source>
</reference>
<gene>
    <name evidence="2" type="ORF">F1J57_21200</name>
    <name evidence="3" type="ORF">F3E75_21640</name>
    <name evidence="4" type="ORF">G1G64_22885</name>
    <name evidence="7" type="ORF">G1G67_22950</name>
    <name evidence="5" type="ORF">G1G69_22705</name>
    <name evidence="6" type="ORF">G1G74_22790</name>
    <name evidence="8" type="ORF">G1G83_22710</name>
    <name evidence="10" type="ORF">G1H25_21760</name>
    <name evidence="9" type="ORF">G1H50_22525</name>
</gene>
<dbReference type="EMBL" id="DAAOAI010000034">
    <property type="protein sequence ID" value="HAD2192716.1"/>
    <property type="molecule type" value="Genomic_DNA"/>
</dbReference>
<dbReference type="InterPro" id="IPR043128">
    <property type="entry name" value="Rev_trsase/Diguanyl_cyclase"/>
</dbReference>
<reference evidence="2" key="3">
    <citation type="submission" date="2019-09" db="EMBL/GenBank/DDBJ databases">
        <authorList>
            <person name="Ashton P.M."/>
            <person name="Dallman T."/>
            <person name="Nair S."/>
            <person name="De Pinna E."/>
            <person name="Peters T."/>
            <person name="Grant K."/>
        </authorList>
    </citation>
    <scope>NUCLEOTIDE SEQUENCE</scope>
    <source>
        <strain evidence="2">797590</strain>
        <strain evidence="3">802759</strain>
    </source>
</reference>
<dbReference type="EMBL" id="DAAOBA010000034">
    <property type="protein sequence ID" value="HAD2282136.1"/>
    <property type="molecule type" value="Genomic_DNA"/>
</dbReference>
<evidence type="ECO:0000313" key="6">
    <source>
        <dbReference type="EMBL" id="HAD2282136.1"/>
    </source>
</evidence>
<dbReference type="PROSITE" id="PS50878">
    <property type="entry name" value="RT_POL"/>
    <property type="match status" value="1"/>
</dbReference>
<dbReference type="EMBL" id="DAAOCV010000030">
    <property type="protein sequence ID" value="HAD2523949.1"/>
    <property type="molecule type" value="Genomic_DNA"/>
</dbReference>
<dbReference type="EMBL" id="DAAOAH010000034">
    <property type="protein sequence ID" value="HAD2197383.1"/>
    <property type="molecule type" value="Genomic_DNA"/>
</dbReference>
<dbReference type="EMBL" id="DAAOFU010000029">
    <property type="protein sequence ID" value="HAD2889389.1"/>
    <property type="molecule type" value="Genomic_DNA"/>
</dbReference>
<sequence length="257" mass="29416">MTIEVQRWEDKFEIKPGVWVYVPSVEARKVGGKILQAVRNKWIPPLYFYHLRTGGHLKAARLHLKSDFFAVVDIKQFFQSTSRSRITRDLKSYFTYSQAREISTFSTVRNLSHSPHKHVLPFGFVQSPILATLCLDKSYFGSLLRRLNKHHDLKLSVFMDDVIISSNNLAQLQAAYDEALVAMRKSGYQANMSKTQAPSSKISVFNLTLSKGVMKVTSQKMSDFLIDFYSSNYEPHRIGVKNYVEAVNPGQAKLFKL</sequence>
<dbReference type="AlphaFoldDB" id="A0A3U9RSB8"/>
<dbReference type="RefSeq" id="WP_000151542.1">
    <property type="nucleotide sequence ID" value="NZ_CP129109.1"/>
</dbReference>
<evidence type="ECO:0000313" key="3">
    <source>
        <dbReference type="EMBL" id="ECW0167340.1"/>
    </source>
</evidence>
<dbReference type="EMBL" id="AAKFGN010000033">
    <property type="protein sequence ID" value="ECR2661208.1"/>
    <property type="molecule type" value="Genomic_DNA"/>
</dbReference>
<evidence type="ECO:0000313" key="4">
    <source>
        <dbReference type="EMBL" id="HAD2192716.1"/>
    </source>
</evidence>
<feature type="domain" description="Reverse transcriptase" evidence="1">
    <location>
        <begin position="1"/>
        <end position="209"/>
    </location>
</feature>
<evidence type="ECO:0000313" key="7">
    <source>
        <dbReference type="EMBL" id="HAD2310724.1"/>
    </source>
</evidence>
<dbReference type="InterPro" id="IPR043502">
    <property type="entry name" value="DNA/RNA_pol_sf"/>
</dbReference>
<dbReference type="EMBL" id="AAKUZR010000034">
    <property type="protein sequence ID" value="ECW0167340.1"/>
    <property type="molecule type" value="Genomic_DNA"/>
</dbReference>
<dbReference type="Pfam" id="PF00078">
    <property type="entry name" value="RVT_1"/>
    <property type="match status" value="1"/>
</dbReference>
<evidence type="ECO:0000313" key="5">
    <source>
        <dbReference type="EMBL" id="HAD2197383.1"/>
    </source>
</evidence>
<name>A0A3U9RSB8_SALET</name>
<accession>A0A3U9RSB8</accession>
<dbReference type="SUPFAM" id="SSF56672">
    <property type="entry name" value="DNA/RNA polymerases"/>
    <property type="match status" value="1"/>
</dbReference>
<organism evidence="8">
    <name type="scientific">Salmonella enterica I</name>
    <dbReference type="NCBI Taxonomy" id="59201"/>
    <lineage>
        <taxon>Bacteria</taxon>
        <taxon>Pseudomonadati</taxon>
        <taxon>Pseudomonadota</taxon>
        <taxon>Gammaproteobacteria</taxon>
        <taxon>Enterobacterales</taxon>
        <taxon>Enterobacteriaceae</taxon>
        <taxon>Salmonella</taxon>
    </lineage>
</organism>
<evidence type="ECO:0000313" key="2">
    <source>
        <dbReference type="EMBL" id="ECR2661208.1"/>
    </source>
</evidence>
<evidence type="ECO:0000313" key="8">
    <source>
        <dbReference type="EMBL" id="HAD2405256.1"/>
    </source>
</evidence>